<evidence type="ECO:0000256" key="2">
    <source>
        <dbReference type="SAM" id="MobiDB-lite"/>
    </source>
</evidence>
<dbReference type="Proteomes" id="UP000078237">
    <property type="component" value="Unassembled WGS sequence"/>
</dbReference>
<feature type="compositionally biased region" description="Low complexity" evidence="2">
    <location>
        <begin position="488"/>
        <end position="524"/>
    </location>
</feature>
<feature type="compositionally biased region" description="Polar residues" evidence="2">
    <location>
        <begin position="575"/>
        <end position="596"/>
    </location>
</feature>
<comment type="caution">
    <text evidence="3">The sequence shown here is derived from an EMBL/GenBank/DDBJ whole genome shotgun (WGS) entry which is preliminary data.</text>
</comment>
<feature type="compositionally biased region" description="Basic and acidic residues" evidence="2">
    <location>
        <begin position="415"/>
        <end position="425"/>
    </location>
</feature>
<feature type="compositionally biased region" description="Basic and acidic residues" evidence="2">
    <location>
        <begin position="281"/>
        <end position="295"/>
    </location>
</feature>
<dbReference type="Gene3D" id="6.10.250.1820">
    <property type="match status" value="1"/>
</dbReference>
<dbReference type="GO" id="GO:0000793">
    <property type="term" value="C:condensed chromosome"/>
    <property type="evidence" value="ECO:0007669"/>
    <property type="project" value="TreeGrafter"/>
</dbReference>
<dbReference type="EMBL" id="LCTW02000353">
    <property type="protein sequence ID" value="KXX74422.1"/>
    <property type="molecule type" value="Genomic_DNA"/>
</dbReference>
<dbReference type="GO" id="GO:0007076">
    <property type="term" value="P:mitotic chromosome condensation"/>
    <property type="evidence" value="ECO:0007669"/>
    <property type="project" value="TreeGrafter"/>
</dbReference>
<dbReference type="AlphaFoldDB" id="A0A175VSY2"/>
<accession>A0A175VSY2</accession>
<feature type="compositionally biased region" description="Polar residues" evidence="2">
    <location>
        <begin position="538"/>
        <end position="547"/>
    </location>
</feature>
<feature type="compositionally biased region" description="Basic and acidic residues" evidence="2">
    <location>
        <begin position="251"/>
        <end position="261"/>
    </location>
</feature>
<sequence length="701" mass="76933">MPPKNASPCVNMDSEKRTEVLHDLDLKYRNSIHECNLLIKDEEARRIRLRSMLHRDEASSLRDLLAQKDVRVKELVDQVDDIRGQLDSAREKSRRQDNLMRTQSREIANLKDELSAFNAVSQDSSKILSEKLALSREVALLKPELEHLRSQLAHQKDVLAEKLALERQLNTLEVELANEKRAAQKAAQKQEHGTQDEEDLRKQVRELEKELAKAKRLAEKYAKEEESKNSEAQEELESLREQLAAVEESLAAEKRKAEQAAKARSGAASEMQEEMEQLRWSLEEAEKALAAEKRAGQRQAKSQANGSSAADGELAQLREELAEVRQALAAEKKEQEKLRKLSEQAQTDAEDRQQALSDKAGKLRSKLRETREELANCRAELEKAQERTDKAPNVPTTTVPLKKPGAKANAKKKRTADDMSIDDKVLLTPGNMDDRPKRLPKKRGIDLSMVTEKSTFSITPFLNKTVNLNDASPKPTGDDATPVPQSRSATTTADSDPTTTTTTTEEPAAPEPSATKSAAAGNAAVEKKPRGRPHTKPLTDSSPSKKNLTARPPRKAPRAEHTLEKVDEEPDGDSNDSAGQDQENRTVDNSATTTLTDKADKPAAPELKKKKRKLLGSNTSTLFDNDDEGERVKASSSVAAAASVTSSSSSKSAKTGEAGGSKPLGKTVAGRAVMGGAKNAFGAGKTFSPLKRDRRGLGLAF</sequence>
<dbReference type="OrthoDB" id="20105at2759"/>
<feature type="compositionally biased region" description="Basic and acidic residues" evidence="2">
    <location>
        <begin position="597"/>
        <end position="607"/>
    </location>
</feature>
<feature type="region of interest" description="Disordered" evidence="2">
    <location>
        <begin position="219"/>
        <end position="314"/>
    </location>
</feature>
<feature type="compositionally biased region" description="Polar residues" evidence="2">
    <location>
        <begin position="299"/>
        <end position="308"/>
    </location>
</feature>
<feature type="compositionally biased region" description="Basic and acidic residues" evidence="2">
    <location>
        <begin position="332"/>
        <end position="342"/>
    </location>
</feature>
<dbReference type="GO" id="GO:0000796">
    <property type="term" value="C:condensin complex"/>
    <property type="evidence" value="ECO:0007669"/>
    <property type="project" value="TreeGrafter"/>
</dbReference>
<keyword evidence="1" id="KW-0175">Coiled coil</keyword>
<feature type="compositionally biased region" description="Polar residues" evidence="2">
    <location>
        <begin position="451"/>
        <end position="470"/>
    </location>
</feature>
<organism evidence="3 4">
    <name type="scientific">Madurella mycetomatis</name>
    <dbReference type="NCBI Taxonomy" id="100816"/>
    <lineage>
        <taxon>Eukaryota</taxon>
        <taxon>Fungi</taxon>
        <taxon>Dikarya</taxon>
        <taxon>Ascomycota</taxon>
        <taxon>Pezizomycotina</taxon>
        <taxon>Sordariomycetes</taxon>
        <taxon>Sordariomycetidae</taxon>
        <taxon>Sordariales</taxon>
        <taxon>Sordariales incertae sedis</taxon>
        <taxon>Madurella</taxon>
    </lineage>
</organism>
<dbReference type="STRING" id="100816.A0A175VSY2"/>
<dbReference type="VEuPathDB" id="FungiDB:MMYC01_208887"/>
<dbReference type="PANTHER" id="PTHR43941">
    <property type="entry name" value="STRUCTURAL MAINTENANCE OF CHROMOSOMES PROTEIN 2"/>
    <property type="match status" value="1"/>
</dbReference>
<gene>
    <name evidence="3" type="ORF">MMYC01_208887</name>
</gene>
<feature type="region of interest" description="Disordered" evidence="2">
    <location>
        <begin position="332"/>
        <end position="368"/>
    </location>
</feature>
<protein>
    <submittedName>
        <fullName evidence="3">Uncharacterized protein</fullName>
    </submittedName>
</protein>
<evidence type="ECO:0000313" key="4">
    <source>
        <dbReference type="Proteomes" id="UP000078237"/>
    </source>
</evidence>
<dbReference type="PANTHER" id="PTHR43941:SF1">
    <property type="entry name" value="STRUCTURAL MAINTENANCE OF CHROMOSOMES PROTEIN 2"/>
    <property type="match status" value="1"/>
</dbReference>
<feature type="region of interest" description="Disordered" evidence="2">
    <location>
        <begin position="381"/>
        <end position="667"/>
    </location>
</feature>
<feature type="region of interest" description="Disordered" evidence="2">
    <location>
        <begin position="679"/>
        <end position="701"/>
    </location>
</feature>
<feature type="compositionally biased region" description="Basic and acidic residues" evidence="2">
    <location>
        <begin position="219"/>
        <end position="231"/>
    </location>
</feature>
<feature type="coiled-coil region" evidence="1">
    <location>
        <begin position="72"/>
        <end position="120"/>
    </location>
</feature>
<feature type="compositionally biased region" description="Low complexity" evidence="2">
    <location>
        <begin position="634"/>
        <end position="655"/>
    </location>
</feature>
<dbReference type="GO" id="GO:0003682">
    <property type="term" value="F:chromatin binding"/>
    <property type="evidence" value="ECO:0007669"/>
    <property type="project" value="TreeGrafter"/>
</dbReference>
<keyword evidence="4" id="KW-1185">Reference proteome</keyword>
<evidence type="ECO:0000256" key="1">
    <source>
        <dbReference type="SAM" id="Coils"/>
    </source>
</evidence>
<reference evidence="3 4" key="1">
    <citation type="journal article" date="2016" name="Genome Announc.">
        <title>Genome Sequence of Madurella mycetomatis mm55, Isolated from a Human Mycetoma Case in Sudan.</title>
        <authorList>
            <person name="Smit S."/>
            <person name="Derks M.F."/>
            <person name="Bervoets S."/>
            <person name="Fahal A."/>
            <person name="van Leeuwen W."/>
            <person name="van Belkum A."/>
            <person name="van de Sande W.W."/>
        </authorList>
    </citation>
    <scope>NUCLEOTIDE SEQUENCE [LARGE SCALE GENOMIC DNA]</scope>
    <source>
        <strain evidence="4">mm55</strain>
    </source>
</reference>
<feature type="compositionally biased region" description="Basic and acidic residues" evidence="2">
    <location>
        <begin position="381"/>
        <end position="390"/>
    </location>
</feature>
<name>A0A175VSY2_9PEZI</name>
<proteinExistence type="predicted"/>
<evidence type="ECO:0000313" key="3">
    <source>
        <dbReference type="EMBL" id="KXX74422.1"/>
    </source>
</evidence>
<dbReference type="GO" id="GO:0000785">
    <property type="term" value="C:chromatin"/>
    <property type="evidence" value="ECO:0007669"/>
    <property type="project" value="TreeGrafter"/>
</dbReference>